<dbReference type="Gene3D" id="3.40.1190.10">
    <property type="entry name" value="Mur-like, catalytic domain"/>
    <property type="match status" value="1"/>
</dbReference>
<dbReference type="SUPFAM" id="SSF53623">
    <property type="entry name" value="MurD-like peptide ligases, catalytic domain"/>
    <property type="match status" value="1"/>
</dbReference>
<comment type="similarity">
    <text evidence="1">Belongs to the folylpolyglutamate synthase family.</text>
</comment>
<dbReference type="InterPro" id="IPR001645">
    <property type="entry name" value="Folylpolyglutamate_synth"/>
</dbReference>
<evidence type="ECO:0000256" key="2">
    <source>
        <dbReference type="ARBA" id="ARBA00022598"/>
    </source>
</evidence>
<dbReference type="AlphaFoldDB" id="A0A2I1K5U0"/>
<organism evidence="5 6">
    <name type="scientific">Aerococcus christensenii</name>
    <dbReference type="NCBI Taxonomy" id="87541"/>
    <lineage>
        <taxon>Bacteria</taxon>
        <taxon>Bacillati</taxon>
        <taxon>Bacillota</taxon>
        <taxon>Bacilli</taxon>
        <taxon>Lactobacillales</taxon>
        <taxon>Aerococcaceae</taxon>
        <taxon>Aerococcus</taxon>
    </lineage>
</organism>
<dbReference type="PANTHER" id="PTHR11136">
    <property type="entry name" value="FOLYLPOLYGLUTAMATE SYNTHASE-RELATED"/>
    <property type="match status" value="1"/>
</dbReference>
<evidence type="ECO:0008006" key="7">
    <source>
        <dbReference type="Google" id="ProtNLM"/>
    </source>
</evidence>
<dbReference type="GO" id="GO:0005737">
    <property type="term" value="C:cytoplasm"/>
    <property type="evidence" value="ECO:0007669"/>
    <property type="project" value="TreeGrafter"/>
</dbReference>
<evidence type="ECO:0000256" key="4">
    <source>
        <dbReference type="ARBA" id="ARBA00022840"/>
    </source>
</evidence>
<reference evidence="5 6" key="1">
    <citation type="submission" date="2017-12" db="EMBL/GenBank/DDBJ databases">
        <title>Phylogenetic diversity of female urinary microbiome.</title>
        <authorList>
            <person name="Thomas-White K."/>
            <person name="Wolfe A.J."/>
        </authorList>
    </citation>
    <scope>NUCLEOTIDE SEQUENCE [LARGE SCALE GENOMIC DNA]</scope>
    <source>
        <strain evidence="5 6">UMB0844</strain>
    </source>
</reference>
<evidence type="ECO:0000256" key="1">
    <source>
        <dbReference type="ARBA" id="ARBA00008276"/>
    </source>
</evidence>
<dbReference type="Proteomes" id="UP000234775">
    <property type="component" value="Unassembled WGS sequence"/>
</dbReference>
<dbReference type="GO" id="GO:0005524">
    <property type="term" value="F:ATP binding"/>
    <property type="evidence" value="ECO:0007669"/>
    <property type="project" value="UniProtKB-KW"/>
</dbReference>
<keyword evidence="6" id="KW-1185">Reference proteome</keyword>
<evidence type="ECO:0000256" key="3">
    <source>
        <dbReference type="ARBA" id="ARBA00022741"/>
    </source>
</evidence>
<protein>
    <recommendedName>
        <fullName evidence="7">Bifunctional folylpolyglutamate synthase/dihydrofolate synthase</fullName>
    </recommendedName>
</protein>
<proteinExistence type="inferred from homology"/>
<keyword evidence="3" id="KW-0547">Nucleotide-binding</keyword>
<accession>A0A2I1K5U0</accession>
<sequence>MEYEELTRDLPVSPVGKWELGLDNIRQLMAVFDNPQDKLPTVHIAGTNGKGSTVAMIASSLQQAGYKVGLYTSPSLVCFNERI</sequence>
<evidence type="ECO:0000313" key="6">
    <source>
        <dbReference type="Proteomes" id="UP000234775"/>
    </source>
</evidence>
<keyword evidence="2" id="KW-0436">Ligase</keyword>
<dbReference type="GO" id="GO:0004326">
    <property type="term" value="F:tetrahydrofolylpolyglutamate synthase activity"/>
    <property type="evidence" value="ECO:0007669"/>
    <property type="project" value="InterPro"/>
</dbReference>
<dbReference type="PANTHER" id="PTHR11136:SF0">
    <property type="entry name" value="DIHYDROFOLATE SYNTHETASE-RELATED"/>
    <property type="match status" value="1"/>
</dbReference>
<comment type="caution">
    <text evidence="5">The sequence shown here is derived from an EMBL/GenBank/DDBJ whole genome shotgun (WGS) entry which is preliminary data.</text>
</comment>
<dbReference type="GO" id="GO:0008841">
    <property type="term" value="F:dihydrofolate synthase activity"/>
    <property type="evidence" value="ECO:0007669"/>
    <property type="project" value="TreeGrafter"/>
</dbReference>
<evidence type="ECO:0000313" key="5">
    <source>
        <dbReference type="EMBL" id="PKY91023.1"/>
    </source>
</evidence>
<dbReference type="EMBL" id="PKGZ01000006">
    <property type="protein sequence ID" value="PKY91023.1"/>
    <property type="molecule type" value="Genomic_DNA"/>
</dbReference>
<dbReference type="InterPro" id="IPR036565">
    <property type="entry name" value="Mur-like_cat_sf"/>
</dbReference>
<dbReference type="RefSeq" id="WP_101660698.1">
    <property type="nucleotide sequence ID" value="NZ_CP118095.1"/>
</dbReference>
<gene>
    <name evidence="5" type="ORF">CYJ27_07135</name>
</gene>
<name>A0A2I1K5U0_9LACT</name>
<keyword evidence="4" id="KW-0067">ATP-binding</keyword>